<feature type="region of interest" description="Disordered" evidence="2">
    <location>
        <begin position="610"/>
        <end position="649"/>
    </location>
</feature>
<feature type="region of interest" description="Disordered" evidence="2">
    <location>
        <begin position="545"/>
        <end position="565"/>
    </location>
</feature>
<evidence type="ECO:0000256" key="1">
    <source>
        <dbReference type="ARBA" id="ARBA00005662"/>
    </source>
</evidence>
<proteinExistence type="inferred from homology"/>
<keyword evidence="3" id="KW-0472">Membrane</keyword>
<dbReference type="SUPFAM" id="SSF56300">
    <property type="entry name" value="Metallo-dependent phosphatases"/>
    <property type="match status" value="1"/>
</dbReference>
<dbReference type="InterPro" id="IPR019079">
    <property type="entry name" value="Capsule_synth_CapA"/>
</dbReference>
<gene>
    <name evidence="5" type="ORF">ACFVKH_15980</name>
</gene>
<dbReference type="PANTHER" id="PTHR33393">
    <property type="entry name" value="POLYGLUTAMINE SYNTHESIS ACCESSORY PROTEIN RV0574C-RELATED"/>
    <property type="match status" value="1"/>
</dbReference>
<dbReference type="EMBL" id="JBHZOL010000093">
    <property type="protein sequence ID" value="MFE4107787.1"/>
    <property type="molecule type" value="Genomic_DNA"/>
</dbReference>
<accession>A0ABW6IIX0</accession>
<dbReference type="SMART" id="SM00854">
    <property type="entry name" value="PGA_cap"/>
    <property type="match status" value="1"/>
</dbReference>
<dbReference type="PANTHER" id="PTHR33393:SF13">
    <property type="entry name" value="PGA BIOSYNTHESIS PROTEIN CAPA"/>
    <property type="match status" value="1"/>
</dbReference>
<feature type="compositionally biased region" description="Polar residues" evidence="2">
    <location>
        <begin position="734"/>
        <end position="745"/>
    </location>
</feature>
<dbReference type="CDD" id="cd07381">
    <property type="entry name" value="MPP_CapA"/>
    <property type="match status" value="1"/>
</dbReference>
<evidence type="ECO:0000313" key="6">
    <source>
        <dbReference type="Proteomes" id="UP001600165"/>
    </source>
</evidence>
<reference evidence="5 6" key="1">
    <citation type="submission" date="2024-10" db="EMBL/GenBank/DDBJ databases">
        <authorList>
            <person name="Ratan Roy A."/>
            <person name="Morales Sandoval P.H."/>
            <person name="De Los Santos Villalobos S."/>
            <person name="Chakraborty S."/>
            <person name="Mukherjee J."/>
        </authorList>
    </citation>
    <scope>NUCLEOTIDE SEQUENCE [LARGE SCALE GENOMIC DNA]</scope>
    <source>
        <strain evidence="5 6">S1</strain>
    </source>
</reference>
<feature type="compositionally biased region" description="Low complexity" evidence="2">
    <location>
        <begin position="637"/>
        <end position="649"/>
    </location>
</feature>
<feature type="region of interest" description="Disordered" evidence="2">
    <location>
        <begin position="582"/>
        <end position="601"/>
    </location>
</feature>
<dbReference type="Pfam" id="PF09587">
    <property type="entry name" value="PGA_cap"/>
    <property type="match status" value="1"/>
</dbReference>
<dbReference type="Gene3D" id="3.60.21.10">
    <property type="match status" value="1"/>
</dbReference>
<comment type="caution">
    <text evidence="5">The sequence shown here is derived from an EMBL/GenBank/DDBJ whole genome shotgun (WGS) entry which is preliminary data.</text>
</comment>
<evidence type="ECO:0000256" key="2">
    <source>
        <dbReference type="SAM" id="MobiDB-lite"/>
    </source>
</evidence>
<comment type="similarity">
    <text evidence="1">Belongs to the CapA family.</text>
</comment>
<evidence type="ECO:0000259" key="4">
    <source>
        <dbReference type="SMART" id="SM00854"/>
    </source>
</evidence>
<keyword evidence="6" id="KW-1185">Reference proteome</keyword>
<dbReference type="RefSeq" id="WP_377966838.1">
    <property type="nucleotide sequence ID" value="NZ_JBHZOL010000093.1"/>
</dbReference>
<feature type="region of interest" description="Disordered" evidence="2">
    <location>
        <begin position="664"/>
        <end position="689"/>
    </location>
</feature>
<organism evidence="5 6">
    <name type="scientific">Almyronema epifaneia S1</name>
    <dbReference type="NCBI Taxonomy" id="2991925"/>
    <lineage>
        <taxon>Bacteria</taxon>
        <taxon>Bacillati</taxon>
        <taxon>Cyanobacteriota</taxon>
        <taxon>Cyanophyceae</taxon>
        <taxon>Nodosilineales</taxon>
        <taxon>Nodosilineaceae</taxon>
        <taxon>Almyronema</taxon>
        <taxon>Almyronema epifaneia</taxon>
    </lineage>
</organism>
<protein>
    <submittedName>
        <fullName evidence="5">CapA family protein</fullName>
    </submittedName>
</protein>
<dbReference type="Proteomes" id="UP001600165">
    <property type="component" value="Unassembled WGS sequence"/>
</dbReference>
<evidence type="ECO:0000313" key="5">
    <source>
        <dbReference type="EMBL" id="MFE4107787.1"/>
    </source>
</evidence>
<keyword evidence="3" id="KW-0812">Transmembrane</keyword>
<feature type="region of interest" description="Disordered" evidence="2">
    <location>
        <begin position="110"/>
        <end position="144"/>
    </location>
</feature>
<evidence type="ECO:0000256" key="3">
    <source>
        <dbReference type="SAM" id="Phobius"/>
    </source>
</evidence>
<feature type="compositionally biased region" description="Pro residues" evidence="2">
    <location>
        <begin position="548"/>
        <end position="557"/>
    </location>
</feature>
<dbReference type="InterPro" id="IPR052169">
    <property type="entry name" value="CW_Biosynth-Accessory"/>
</dbReference>
<keyword evidence="3" id="KW-1133">Transmembrane helix</keyword>
<sequence>MASVAVDHSQTASDSIRAEAAAGSFRAIALWLNEYLVPQQIFAQVQAAQPGCLKITLEFQNIPHRDRLVRFVCHRIWHLNSDIIEGVHLVARQAQQSRILWQERVRISTPANRHQAKRPAPTAELPPQLKRSAKAANGQPPRSPQQQFKLIRAFLLSGSAAAAFILGCLLEVLLSGSGPSLPIFSQNQSRSALVQSPAVSEQAIPITFNQTKIDRPSIVEAALEPVAVIHHNRIANQSDPTVTLVFGGEVDLDSLPYGSVTDDAAILGSLADYQTADVAMVSLGDPLATSATTATEKFFDRTRPDAAAVLKSGGIDLVTLSSDRTMEFGEQGLVETLETLDREGIYRVGAGRDNREARRPEILDVKSQRIAYLSYTQDDLFAAYGQVAGVNAQGKQQVVEDIRSLRDKVDWIVVNYRWSEELPNSPADWQTNLARLAIDQGADLVVGHHPQQIQGAEIYKGRPIAYSLGDFVFGDYPYEDHDTAMLKVAIRANEMKVELLPVVIKDAQPQIAQGSKAESILQQIEQASANFEQPMQPSVTLAIQPKPRLAPPSPSPVVPRNVTPPEQLQQRDAAEPFVAPLETPETQPEAPFVNPEAETGTTEAPLLELTPSDLDHWGPKQTPQPVFPAEPERQPNLLPLETPAPELTTEPALERPIELDAYHAPQPNIYSPHPPALETNSPGAIQPYSEPLVGPLSAVPSLPAVEPSPVTPVATNLDQGVPEPIAIQKPDSSKFAQPQRSADTQVTQVTLLPEPTDLGVPNPNTEIDSQP</sequence>
<dbReference type="InterPro" id="IPR029052">
    <property type="entry name" value="Metallo-depent_PP-like"/>
</dbReference>
<name>A0ABW6IIX0_9CYAN</name>
<feature type="transmembrane region" description="Helical" evidence="3">
    <location>
        <begin position="150"/>
        <end position="174"/>
    </location>
</feature>
<feature type="region of interest" description="Disordered" evidence="2">
    <location>
        <begin position="707"/>
        <end position="745"/>
    </location>
</feature>
<feature type="domain" description="Capsule synthesis protein CapA" evidence="4">
    <location>
        <begin position="243"/>
        <end position="475"/>
    </location>
</feature>